<dbReference type="AlphaFoldDB" id="A0A9Q0S802"/>
<evidence type="ECO:0000256" key="1">
    <source>
        <dbReference type="SAM" id="MobiDB-lite"/>
    </source>
</evidence>
<name>A0A9Q0S802_9DIPT</name>
<gene>
    <name evidence="2" type="ORF">Bhyg_04005</name>
</gene>
<keyword evidence="3" id="KW-1185">Reference proteome</keyword>
<dbReference type="EMBL" id="WJQU01000001">
    <property type="protein sequence ID" value="KAJ6648774.1"/>
    <property type="molecule type" value="Genomic_DNA"/>
</dbReference>
<reference evidence="2" key="1">
    <citation type="submission" date="2022-07" db="EMBL/GenBank/DDBJ databases">
        <authorList>
            <person name="Trinca V."/>
            <person name="Uliana J.V.C."/>
            <person name="Torres T.T."/>
            <person name="Ward R.J."/>
            <person name="Monesi N."/>
        </authorList>
    </citation>
    <scope>NUCLEOTIDE SEQUENCE</scope>
    <source>
        <strain evidence="2">HSMRA1968</strain>
        <tissue evidence="2">Whole embryos</tissue>
    </source>
</reference>
<feature type="non-terminal residue" evidence="2">
    <location>
        <position position="814"/>
    </location>
</feature>
<proteinExistence type="predicted"/>
<organism evidence="2 3">
    <name type="scientific">Pseudolycoriella hygida</name>
    <dbReference type="NCBI Taxonomy" id="35572"/>
    <lineage>
        <taxon>Eukaryota</taxon>
        <taxon>Metazoa</taxon>
        <taxon>Ecdysozoa</taxon>
        <taxon>Arthropoda</taxon>
        <taxon>Hexapoda</taxon>
        <taxon>Insecta</taxon>
        <taxon>Pterygota</taxon>
        <taxon>Neoptera</taxon>
        <taxon>Endopterygota</taxon>
        <taxon>Diptera</taxon>
        <taxon>Nematocera</taxon>
        <taxon>Sciaroidea</taxon>
        <taxon>Sciaridae</taxon>
        <taxon>Pseudolycoriella</taxon>
    </lineage>
</organism>
<evidence type="ECO:0000313" key="2">
    <source>
        <dbReference type="EMBL" id="KAJ6648774.1"/>
    </source>
</evidence>
<dbReference type="Proteomes" id="UP001151699">
    <property type="component" value="Chromosome A"/>
</dbReference>
<protein>
    <submittedName>
        <fullName evidence="2">Uncharacterized protein</fullName>
    </submittedName>
</protein>
<sequence length="814" mass="88983">GSNMMSWQLVKFLKERSVAAVPKSWIKKLKNSVVCYWPKRNVESLRKKIIQPPIKKGSTMYKCKILMNGETYTSFEAALEAEKSYAIRSSVKTEKKLNSTIQKENRPPKEPADSNSGNARSVRIFNTVKQENQNLIERNFQNENKKGTDEYKSSVEADVDTTEDNQSVRIIGKGDIQGPSTNLQTLPVTVQANQINNISNKQPETLEELQIPTTKYFHWKKKIVDTFSFNDLIVDKAKEAIGPPSHDHPMIKDILPVIAPVRINQQSDPDGIGTVRNFCNVTETNTNASKTNGPAIPDIVTLIAEPVTKESVALNALRMDVEPTIPDCMAITKQSMNMALQSAPDVYGTARGFCNVSQTDNNASTPNDSAIPDIVTLIAEPVTNESVALNALRMDVEPTIPDCMAITKQSMNMALQSATDVYGTARGFCNVSQTDNNASTPNGPAIPDIVTLIAEPVTKESVAKDALRMDVEPTIPDCMAITKQSLNMVEQLPPDVYGTARDFCNVSQTNNNASTPNGPAIPDIVTLIAEPVTKESVALDALRMDVEPTLPDYMTVTKQSVNMIEQSAPDVYGTARDFCNVSQTDNSASTPNGSAIPDTVTLIVEPVTKESVAVNALRMDVEPTIPDLMAITKQSVNIVEQSARDVYGTVRGFCNFSQTNASASKTTSPATPDIITVMVDPVSKQSMATKELQTSVTQTNSLLDTTSGILPPSGQPIFIDQSWDSNIDLMTTDLLTNETLTSDMFFRIGDYIPMIDLDLGFVDLGDVSGENEKQLEDCHLHSNVEQFGQKNVTIVDGMIEFLKNGECDNVTAEK</sequence>
<feature type="region of interest" description="Disordered" evidence="1">
    <location>
        <begin position="96"/>
        <end position="119"/>
    </location>
</feature>
<feature type="non-terminal residue" evidence="2">
    <location>
        <position position="1"/>
    </location>
</feature>
<evidence type="ECO:0000313" key="3">
    <source>
        <dbReference type="Proteomes" id="UP001151699"/>
    </source>
</evidence>
<feature type="compositionally biased region" description="Basic and acidic residues" evidence="1">
    <location>
        <begin position="96"/>
        <end position="112"/>
    </location>
</feature>
<accession>A0A9Q0S802</accession>
<comment type="caution">
    <text evidence="2">The sequence shown here is derived from an EMBL/GenBank/DDBJ whole genome shotgun (WGS) entry which is preliminary data.</text>
</comment>